<proteinExistence type="predicted"/>
<gene>
    <name evidence="1" type="ORF">QYF61_006146</name>
</gene>
<evidence type="ECO:0008006" key="3">
    <source>
        <dbReference type="Google" id="ProtNLM"/>
    </source>
</evidence>
<accession>A0AAN7S2P0</accession>
<keyword evidence="2" id="KW-1185">Reference proteome</keyword>
<sequence length="408" mass="47316">MPLNLDIYSALVRPHLEYCVQLWSPQHRKDMDLLERVQSRATKMVRGLEHLCYEERLRELGLFSLEKRRLWGDLTAAFQYLKGAYKKDGDRLFGRACCDRTSRNGFKLREGRFRLDIMKKFFTVRVVKHWTWLPREVVDAPSLETFKGYEPETCSKFADDTKLGGGVDSLEGQEALQMDLDRLEHRAIINESNVRHKYKLGEEWLESSPAERDLGVLVDSRLNRSRQCVLAAKRPNHILGCIRHSITSHSKEGIIPLYSALVRPHLEYCVQLRAPQFKKDVKVLECIQRRATNLVTGLEGMSCEEWLWTLGLSSLEKRRIRGSLIALYSFLRRGSGEGGAELFSLGSSGRTHGNGSKLHQGRFRLDIRKHFFTERVVKHWNRLPREIVDAPRLSVFKRHLDNALKNMF</sequence>
<evidence type="ECO:0000313" key="1">
    <source>
        <dbReference type="EMBL" id="KAK4826202.1"/>
    </source>
</evidence>
<name>A0AAN7S2P0_MYCAM</name>
<dbReference type="Proteomes" id="UP001333110">
    <property type="component" value="Unassembled WGS sequence"/>
</dbReference>
<evidence type="ECO:0000313" key="2">
    <source>
        <dbReference type="Proteomes" id="UP001333110"/>
    </source>
</evidence>
<protein>
    <recommendedName>
        <fullName evidence="3">Reverse transcriptase</fullName>
    </recommendedName>
</protein>
<dbReference type="PANTHER" id="PTHR33332">
    <property type="entry name" value="REVERSE TRANSCRIPTASE DOMAIN-CONTAINING PROTEIN"/>
    <property type="match status" value="1"/>
</dbReference>
<dbReference type="AlphaFoldDB" id="A0AAN7S2P0"/>
<reference evidence="1 2" key="1">
    <citation type="journal article" date="2023" name="J. Hered.">
        <title>Chromosome-level genome of the wood stork (Mycteria americana) provides insight into avian chromosome evolution.</title>
        <authorList>
            <person name="Flamio R. Jr."/>
            <person name="Ramstad K.M."/>
        </authorList>
    </citation>
    <scope>NUCLEOTIDE SEQUENCE [LARGE SCALE GENOMIC DNA]</scope>
    <source>
        <strain evidence="1">JAX WOST 10</strain>
    </source>
</reference>
<organism evidence="1 2">
    <name type="scientific">Mycteria americana</name>
    <name type="common">Wood stork</name>
    <dbReference type="NCBI Taxonomy" id="33587"/>
    <lineage>
        <taxon>Eukaryota</taxon>
        <taxon>Metazoa</taxon>
        <taxon>Chordata</taxon>
        <taxon>Craniata</taxon>
        <taxon>Vertebrata</taxon>
        <taxon>Euteleostomi</taxon>
        <taxon>Archelosauria</taxon>
        <taxon>Archosauria</taxon>
        <taxon>Dinosauria</taxon>
        <taxon>Saurischia</taxon>
        <taxon>Theropoda</taxon>
        <taxon>Coelurosauria</taxon>
        <taxon>Aves</taxon>
        <taxon>Neognathae</taxon>
        <taxon>Neoaves</taxon>
        <taxon>Aequornithes</taxon>
        <taxon>Ciconiiformes</taxon>
        <taxon>Ciconiidae</taxon>
        <taxon>Mycteria</taxon>
    </lineage>
</organism>
<dbReference type="EMBL" id="JAUNZN010000002">
    <property type="protein sequence ID" value="KAK4826202.1"/>
    <property type="molecule type" value="Genomic_DNA"/>
</dbReference>
<comment type="caution">
    <text evidence="1">The sequence shown here is derived from an EMBL/GenBank/DDBJ whole genome shotgun (WGS) entry which is preliminary data.</text>
</comment>